<evidence type="ECO:0000313" key="3">
    <source>
        <dbReference type="EMBL" id="UJF35972.1"/>
    </source>
</evidence>
<dbReference type="InterPro" id="IPR014717">
    <property type="entry name" value="Transl_elong_EF1B/ribsomal_bS6"/>
</dbReference>
<dbReference type="Gene3D" id="3.30.70.60">
    <property type="match status" value="1"/>
</dbReference>
<sequence length="261" mass="28809">MMQSITETGTNNTSSDSTASISMDKRYLATYSILFKKEEAANDTNSKKQAEVKEGGGIGCQKIIIHRRSSSLSVVILFLVLFAFYYLLLAPSNDKISSQKAEMDTVNKQLQLLNKKISENTQQGSSSMKEVQDALPLWDNVEQLTLDLESIKKNTKVAFTSISYSVSDNNNMQQGAKTTAKAAVNSSVKEVKVTTSVGGSYDEIIEAITQLQKLPRLITVNTVNFGNLPKDSSRKLTVSLTFTAYFDPSYKDKVDQVVLPF</sequence>
<evidence type="ECO:0000256" key="2">
    <source>
        <dbReference type="SAM" id="Phobius"/>
    </source>
</evidence>
<gene>
    <name evidence="3" type="ORF">L0M14_13330</name>
</gene>
<protein>
    <recommendedName>
        <fullName evidence="5">Type IV pilus assembly protein PilO</fullName>
    </recommendedName>
</protein>
<accession>A0ABY3SQ48</accession>
<keyword evidence="2" id="KW-0812">Transmembrane</keyword>
<keyword evidence="2" id="KW-1133">Transmembrane helix</keyword>
<evidence type="ECO:0000313" key="4">
    <source>
        <dbReference type="Proteomes" id="UP001649230"/>
    </source>
</evidence>
<name>A0ABY3SQ48_9BACL</name>
<proteinExistence type="predicted"/>
<keyword evidence="1" id="KW-0175">Coiled coil</keyword>
<keyword evidence="2" id="KW-0472">Membrane</keyword>
<evidence type="ECO:0008006" key="5">
    <source>
        <dbReference type="Google" id="ProtNLM"/>
    </source>
</evidence>
<dbReference type="Pfam" id="PF04350">
    <property type="entry name" value="PilO"/>
    <property type="match status" value="1"/>
</dbReference>
<evidence type="ECO:0000256" key="1">
    <source>
        <dbReference type="SAM" id="Coils"/>
    </source>
</evidence>
<feature type="transmembrane region" description="Helical" evidence="2">
    <location>
        <begin position="71"/>
        <end position="89"/>
    </location>
</feature>
<dbReference type="EMBL" id="CP090978">
    <property type="protein sequence ID" value="UJF35972.1"/>
    <property type="molecule type" value="Genomic_DNA"/>
</dbReference>
<keyword evidence="4" id="KW-1185">Reference proteome</keyword>
<dbReference type="Proteomes" id="UP001649230">
    <property type="component" value="Chromosome"/>
</dbReference>
<dbReference type="InterPro" id="IPR007445">
    <property type="entry name" value="PilO"/>
</dbReference>
<dbReference type="RefSeq" id="WP_235122528.1">
    <property type="nucleotide sequence ID" value="NZ_CP090978.1"/>
</dbReference>
<feature type="coiled-coil region" evidence="1">
    <location>
        <begin position="96"/>
        <end position="123"/>
    </location>
</feature>
<reference evidence="3 4" key="1">
    <citation type="journal article" date="2024" name="Int. J. Syst. Evol. Microbiol.">
        <title>Paenibacillus hexagrammi sp. nov., a novel bacterium isolated from the gut content of Hexagrammos agrammus.</title>
        <authorList>
            <person name="Jung H.K."/>
            <person name="Kim D.G."/>
            <person name="Zin H."/>
            <person name="Park J."/>
            <person name="Jung H."/>
            <person name="Kim Y.O."/>
            <person name="Kong H.J."/>
            <person name="Kim J.W."/>
            <person name="Kim Y.S."/>
        </authorList>
    </citation>
    <scope>NUCLEOTIDE SEQUENCE [LARGE SCALE GENOMIC DNA]</scope>
    <source>
        <strain evidence="3 4">YPD9-1</strain>
    </source>
</reference>
<organism evidence="3 4">
    <name type="scientific">Paenibacillus hexagrammi</name>
    <dbReference type="NCBI Taxonomy" id="2908839"/>
    <lineage>
        <taxon>Bacteria</taxon>
        <taxon>Bacillati</taxon>
        <taxon>Bacillota</taxon>
        <taxon>Bacilli</taxon>
        <taxon>Bacillales</taxon>
        <taxon>Paenibacillaceae</taxon>
        <taxon>Paenibacillus</taxon>
    </lineage>
</organism>